<sequence>MKAALHKWNQIKGKEPANPLKKALEKTLFGKDDGGKIEDLKGVLTQDYEKVQGKLPLRLQWCGLPKEGDTGENNQRWPGHSATHDLFCLCTTGQEGYPFNVVGSGNSPATKLCGQPKDALGGGSDGWDSKHRPGETEHGKDQMTATWSSVTQKCLVEDSNGKGLNEALAAFLGKLEKKKPEGKHTDRYQLGEGNADEYPCSGNIKICVMYYNTTRANYPMPWWTELQSALAAEEEQKPNEPKENNHKKEDEKKHQKLEYQEQPQHQDAPHTAALTSAPQSSQEDEQDNTENIPNPIATLEEASSTHIIPPCPWLLSAILMF</sequence>
<evidence type="ECO:0000256" key="5">
    <source>
        <dbReference type="ARBA" id="ARBA00022729"/>
    </source>
</evidence>
<gene>
    <name evidence="11" type="ORF">TCIL3000_0_14750</name>
</gene>
<evidence type="ECO:0000256" key="6">
    <source>
        <dbReference type="ARBA" id="ARBA00023136"/>
    </source>
</evidence>
<dbReference type="Pfam" id="PF13206">
    <property type="entry name" value="VSG_B"/>
    <property type="match status" value="1"/>
</dbReference>
<evidence type="ECO:0000313" key="12">
    <source>
        <dbReference type="Proteomes" id="UP000000702"/>
    </source>
</evidence>
<dbReference type="InterPro" id="IPR025932">
    <property type="entry name" value="Trypano_VSG_B_N_dom"/>
</dbReference>
<evidence type="ECO:0000256" key="1">
    <source>
        <dbReference type="ARBA" id="ARBA00002523"/>
    </source>
</evidence>
<feature type="region of interest" description="Disordered" evidence="9">
    <location>
        <begin position="231"/>
        <end position="298"/>
    </location>
</feature>
<evidence type="ECO:0000256" key="9">
    <source>
        <dbReference type="SAM" id="MobiDB-lite"/>
    </source>
</evidence>
<comment type="caution">
    <text evidence="11">The sequence shown here is derived from an EMBL/GenBank/DDBJ whole genome shotgun (WGS) entry which is preliminary data.</text>
</comment>
<keyword evidence="12" id="KW-1185">Reference proteome</keyword>
<evidence type="ECO:0000256" key="8">
    <source>
        <dbReference type="ARBA" id="ARBA00023288"/>
    </source>
</evidence>
<dbReference type="GO" id="GO:0005886">
    <property type="term" value="C:plasma membrane"/>
    <property type="evidence" value="ECO:0007669"/>
    <property type="project" value="UniProtKB-SubCell"/>
</dbReference>
<reference evidence="12" key="1">
    <citation type="submission" date="2011-07" db="EMBL/GenBank/DDBJ databases">
        <title>Divergent evolution of antigenic variation in African trypanosomes.</title>
        <authorList>
            <person name="Jackson A.P."/>
            <person name="Berry A."/>
            <person name="Allison H.C."/>
            <person name="Burton P."/>
            <person name="Anderson J."/>
            <person name="Aslett M."/>
            <person name="Brown R."/>
            <person name="Corton N."/>
            <person name="Harris D."/>
            <person name="Hauser H."/>
            <person name="Gamble J."/>
            <person name="Gilderthorp R."/>
            <person name="McQuillan J."/>
            <person name="Quail M.A."/>
            <person name="Sanders M."/>
            <person name="Van Tonder A."/>
            <person name="Ginger M.L."/>
            <person name="Donelson J.E."/>
            <person name="Field M.C."/>
            <person name="Barry J.D."/>
            <person name="Berriman M."/>
            <person name="Hertz-Fowler C."/>
        </authorList>
    </citation>
    <scope>NUCLEOTIDE SEQUENCE [LARGE SCALE GENOMIC DNA]</scope>
    <source>
        <strain evidence="12">IL3000</strain>
    </source>
</reference>
<proteinExistence type="predicted"/>
<organism evidence="11 12">
    <name type="scientific">Trypanosoma congolense (strain IL3000)</name>
    <dbReference type="NCBI Taxonomy" id="1068625"/>
    <lineage>
        <taxon>Eukaryota</taxon>
        <taxon>Discoba</taxon>
        <taxon>Euglenozoa</taxon>
        <taxon>Kinetoplastea</taxon>
        <taxon>Metakinetoplastina</taxon>
        <taxon>Trypanosomatida</taxon>
        <taxon>Trypanosomatidae</taxon>
        <taxon>Trypanosoma</taxon>
        <taxon>Nannomonas</taxon>
    </lineage>
</organism>
<evidence type="ECO:0000256" key="2">
    <source>
        <dbReference type="ARBA" id="ARBA00004609"/>
    </source>
</evidence>
<dbReference type="VEuPathDB" id="TriTrypDB:TcIL3000_0_14750"/>
<keyword evidence="3" id="KW-1003">Cell membrane</keyword>
<feature type="compositionally biased region" description="Basic and acidic residues" evidence="9">
    <location>
        <begin position="234"/>
        <end position="259"/>
    </location>
</feature>
<evidence type="ECO:0000256" key="7">
    <source>
        <dbReference type="ARBA" id="ARBA00023180"/>
    </source>
</evidence>
<evidence type="ECO:0000256" key="4">
    <source>
        <dbReference type="ARBA" id="ARBA00022622"/>
    </source>
</evidence>
<feature type="compositionally biased region" description="Basic and acidic residues" evidence="9">
    <location>
        <begin position="127"/>
        <end position="141"/>
    </location>
</feature>
<keyword evidence="8" id="KW-0449">Lipoprotein</keyword>
<accession>F9WGX3</accession>
<evidence type="ECO:0000259" key="10">
    <source>
        <dbReference type="Pfam" id="PF13206"/>
    </source>
</evidence>
<reference evidence="11 12" key="2">
    <citation type="journal article" date="2012" name="Proc. Natl. Acad. Sci. U.S.A.">
        <title>Antigenic diversity is generated by distinct evolutionary mechanisms in African trypanosome species.</title>
        <authorList>
            <person name="Jackson A.P."/>
            <person name="Berry A."/>
            <person name="Aslett M."/>
            <person name="Allison H.C."/>
            <person name="Burton P."/>
            <person name="Vavrova-Anderson J."/>
            <person name="Brown R."/>
            <person name="Browne H."/>
            <person name="Corton N."/>
            <person name="Hauser H."/>
            <person name="Gamble J."/>
            <person name="Gilderthorp R."/>
            <person name="Marcello L."/>
            <person name="McQuillan J."/>
            <person name="Otto T.D."/>
            <person name="Quail M.A."/>
            <person name="Sanders M.J."/>
            <person name="van Tonder A."/>
            <person name="Ginger M.L."/>
            <person name="Field M.C."/>
            <person name="Barry J.D."/>
            <person name="Hertz-Fowler C."/>
            <person name="Berriman M."/>
        </authorList>
    </citation>
    <scope>NUCLEOTIDE SEQUENCE [LARGE SCALE GENOMIC DNA]</scope>
    <source>
        <strain evidence="11 12">IL3000</strain>
    </source>
</reference>
<feature type="domain" description="Trypanosome variant surface glycoprotein B-type N-terminal" evidence="10">
    <location>
        <begin position="9"/>
        <end position="243"/>
    </location>
</feature>
<keyword evidence="6" id="KW-0472">Membrane</keyword>
<keyword evidence="5" id="KW-0732">Signal</keyword>
<comment type="function">
    <text evidence="1">VSG forms a coat on the surface of the parasite. The trypanosome evades the immune response of the host by expressing a series of antigenically distinct VSGs from an estimated 1000 VSG genes.</text>
</comment>
<keyword evidence="4" id="KW-0336">GPI-anchor</keyword>
<comment type="subcellular location">
    <subcellularLocation>
        <location evidence="2">Cell membrane</location>
        <topology evidence="2">Lipid-anchor</topology>
        <topology evidence="2">GPI-anchor</topology>
    </subcellularLocation>
</comment>
<dbReference type="AlphaFoldDB" id="F9WGX3"/>
<keyword evidence="7" id="KW-0325">Glycoprotein</keyword>
<protein>
    <submittedName>
        <fullName evidence="11">WGS project CAEQ00000000 data, annotated contig 566</fullName>
    </submittedName>
</protein>
<dbReference type="Proteomes" id="UP000000702">
    <property type="component" value="Unassembled WGS sequence"/>
</dbReference>
<feature type="region of interest" description="Disordered" evidence="9">
    <location>
        <begin position="115"/>
        <end position="143"/>
    </location>
</feature>
<name>F9WGX3_TRYCI</name>
<evidence type="ECO:0000313" key="11">
    <source>
        <dbReference type="EMBL" id="CCD16561.1"/>
    </source>
</evidence>
<evidence type="ECO:0000256" key="3">
    <source>
        <dbReference type="ARBA" id="ARBA00022475"/>
    </source>
</evidence>
<dbReference type="EMBL" id="CAEQ01002344">
    <property type="protein sequence ID" value="CCD16561.1"/>
    <property type="molecule type" value="Genomic_DNA"/>
</dbReference>
<dbReference type="GO" id="GO:0098552">
    <property type="term" value="C:side of membrane"/>
    <property type="evidence" value="ECO:0007669"/>
    <property type="project" value="UniProtKB-KW"/>
</dbReference>